<dbReference type="InterPro" id="IPR050109">
    <property type="entry name" value="HTH-type_TetR-like_transc_reg"/>
</dbReference>
<keyword evidence="1" id="KW-0805">Transcription regulation</keyword>
<evidence type="ECO:0000256" key="1">
    <source>
        <dbReference type="ARBA" id="ARBA00023015"/>
    </source>
</evidence>
<dbReference type="RefSeq" id="WP_276268620.1">
    <property type="nucleotide sequence ID" value="NZ_JARJLM010000622.1"/>
</dbReference>
<keyword evidence="8" id="KW-1185">Reference proteome</keyword>
<feature type="region of interest" description="Disordered" evidence="5">
    <location>
        <begin position="197"/>
        <end position="238"/>
    </location>
</feature>
<dbReference type="PANTHER" id="PTHR30055">
    <property type="entry name" value="HTH-TYPE TRANSCRIPTIONAL REGULATOR RUTR"/>
    <property type="match status" value="1"/>
</dbReference>
<dbReference type="Pfam" id="PF13305">
    <property type="entry name" value="TetR_C_33"/>
    <property type="match status" value="1"/>
</dbReference>
<evidence type="ECO:0000313" key="8">
    <source>
        <dbReference type="Proteomes" id="UP001216674"/>
    </source>
</evidence>
<comment type="caution">
    <text evidence="7">The sequence shown here is derived from an EMBL/GenBank/DDBJ whole genome shotgun (WGS) entry which is preliminary data.</text>
</comment>
<dbReference type="InterPro" id="IPR009057">
    <property type="entry name" value="Homeodomain-like_sf"/>
</dbReference>
<organism evidence="7 8">
    <name type="scientific">Cupriavidus basilensis</name>
    <dbReference type="NCBI Taxonomy" id="68895"/>
    <lineage>
        <taxon>Bacteria</taxon>
        <taxon>Pseudomonadati</taxon>
        <taxon>Pseudomonadota</taxon>
        <taxon>Betaproteobacteria</taxon>
        <taxon>Burkholderiales</taxon>
        <taxon>Burkholderiaceae</taxon>
        <taxon>Cupriavidus</taxon>
    </lineage>
</organism>
<reference evidence="7 8" key="1">
    <citation type="submission" date="2023-03" db="EMBL/GenBank/DDBJ databases">
        <title>Draft assemblies of triclosan tolerant bacteria isolated from returned activated sludge.</title>
        <authorList>
            <person name="Van Hamelsveld S."/>
        </authorList>
    </citation>
    <scope>NUCLEOTIDE SEQUENCE [LARGE SCALE GENOMIC DNA]</scope>
    <source>
        <strain evidence="7 8">GW210010_S58</strain>
    </source>
</reference>
<dbReference type="SUPFAM" id="SSF48498">
    <property type="entry name" value="Tetracyclin repressor-like, C-terminal domain"/>
    <property type="match status" value="1"/>
</dbReference>
<evidence type="ECO:0000256" key="4">
    <source>
        <dbReference type="PROSITE-ProRule" id="PRU00335"/>
    </source>
</evidence>
<dbReference type="Gene3D" id="1.10.357.10">
    <property type="entry name" value="Tetracycline Repressor, domain 2"/>
    <property type="match status" value="1"/>
</dbReference>
<dbReference type="PROSITE" id="PS50977">
    <property type="entry name" value="HTH_TETR_2"/>
    <property type="match status" value="1"/>
</dbReference>
<evidence type="ECO:0000256" key="3">
    <source>
        <dbReference type="ARBA" id="ARBA00023163"/>
    </source>
</evidence>
<evidence type="ECO:0000313" key="7">
    <source>
        <dbReference type="EMBL" id="MDF3838738.1"/>
    </source>
</evidence>
<dbReference type="InterPro" id="IPR036271">
    <property type="entry name" value="Tet_transcr_reg_TetR-rel_C_sf"/>
</dbReference>
<gene>
    <name evidence="7" type="ORF">P3W85_38260</name>
</gene>
<dbReference type="InterPro" id="IPR025996">
    <property type="entry name" value="MT1864/Rv1816-like_C"/>
</dbReference>
<feature type="compositionally biased region" description="Low complexity" evidence="5">
    <location>
        <begin position="201"/>
        <end position="220"/>
    </location>
</feature>
<dbReference type="SUPFAM" id="SSF46689">
    <property type="entry name" value="Homeodomain-like"/>
    <property type="match status" value="1"/>
</dbReference>
<proteinExistence type="predicted"/>
<dbReference type="PANTHER" id="PTHR30055:SF234">
    <property type="entry name" value="HTH-TYPE TRANSCRIPTIONAL REGULATOR BETI"/>
    <property type="match status" value="1"/>
</dbReference>
<dbReference type="Pfam" id="PF00440">
    <property type="entry name" value="TetR_N"/>
    <property type="match status" value="1"/>
</dbReference>
<dbReference type="InterPro" id="IPR001647">
    <property type="entry name" value="HTH_TetR"/>
</dbReference>
<keyword evidence="3" id="KW-0804">Transcription</keyword>
<feature type="DNA-binding region" description="H-T-H motif" evidence="4">
    <location>
        <begin position="34"/>
        <end position="53"/>
    </location>
</feature>
<keyword evidence="2 4" id="KW-0238">DNA-binding</keyword>
<accession>A0ABT6B2A1</accession>
<evidence type="ECO:0000259" key="6">
    <source>
        <dbReference type="PROSITE" id="PS50977"/>
    </source>
</evidence>
<protein>
    <submittedName>
        <fullName evidence="7">TetR/AcrR family transcriptional regulator</fullName>
    </submittedName>
</protein>
<sequence>MARHLTQEEIDAFKTRLCAVAERRFAEGGVASVSMRQLAEELGCSPMTPYRYFQDKEDILAAVRAAAFDRFAAALEAAAATAGDPRQRARAVGEAYLAFACAQPNAYRLMFDMTQPDDRYPELERAGARARRTMSAHLEDMAARGLIHGDPQVMSYVIWASIHGLVMLHLAGKLHGSPGMHAIHAEMVRLLSAGMRAPQPETGTEASTEASTGTEASNEAIPQATHDPAKRQTKRSTR</sequence>
<feature type="domain" description="HTH tetR-type" evidence="6">
    <location>
        <begin position="11"/>
        <end position="71"/>
    </location>
</feature>
<evidence type="ECO:0000256" key="2">
    <source>
        <dbReference type="ARBA" id="ARBA00023125"/>
    </source>
</evidence>
<dbReference type="EMBL" id="JARJLM010000622">
    <property type="protein sequence ID" value="MDF3838738.1"/>
    <property type="molecule type" value="Genomic_DNA"/>
</dbReference>
<evidence type="ECO:0000256" key="5">
    <source>
        <dbReference type="SAM" id="MobiDB-lite"/>
    </source>
</evidence>
<name>A0ABT6B2A1_9BURK</name>
<dbReference type="Proteomes" id="UP001216674">
    <property type="component" value="Unassembled WGS sequence"/>
</dbReference>